<reference evidence="3 4" key="1">
    <citation type="journal article" date="2019" name="Nat. Ecol. Evol.">
        <title>Megaphylogeny resolves global patterns of mushroom evolution.</title>
        <authorList>
            <person name="Varga T."/>
            <person name="Krizsan K."/>
            <person name="Foldi C."/>
            <person name="Dima B."/>
            <person name="Sanchez-Garcia M."/>
            <person name="Sanchez-Ramirez S."/>
            <person name="Szollosi G.J."/>
            <person name="Szarkandi J.G."/>
            <person name="Papp V."/>
            <person name="Albert L."/>
            <person name="Andreopoulos W."/>
            <person name="Angelini C."/>
            <person name="Antonin V."/>
            <person name="Barry K.W."/>
            <person name="Bougher N.L."/>
            <person name="Buchanan P."/>
            <person name="Buyck B."/>
            <person name="Bense V."/>
            <person name="Catcheside P."/>
            <person name="Chovatia M."/>
            <person name="Cooper J."/>
            <person name="Damon W."/>
            <person name="Desjardin D."/>
            <person name="Finy P."/>
            <person name="Geml J."/>
            <person name="Haridas S."/>
            <person name="Hughes K."/>
            <person name="Justo A."/>
            <person name="Karasinski D."/>
            <person name="Kautmanova I."/>
            <person name="Kiss B."/>
            <person name="Kocsube S."/>
            <person name="Kotiranta H."/>
            <person name="LaButti K.M."/>
            <person name="Lechner B.E."/>
            <person name="Liimatainen K."/>
            <person name="Lipzen A."/>
            <person name="Lukacs Z."/>
            <person name="Mihaltcheva S."/>
            <person name="Morgado L.N."/>
            <person name="Niskanen T."/>
            <person name="Noordeloos M.E."/>
            <person name="Ohm R.A."/>
            <person name="Ortiz-Santana B."/>
            <person name="Ovrebo C."/>
            <person name="Racz N."/>
            <person name="Riley R."/>
            <person name="Savchenko A."/>
            <person name="Shiryaev A."/>
            <person name="Soop K."/>
            <person name="Spirin V."/>
            <person name="Szebenyi C."/>
            <person name="Tomsovsky M."/>
            <person name="Tulloss R.E."/>
            <person name="Uehling J."/>
            <person name="Grigoriev I.V."/>
            <person name="Vagvolgyi C."/>
            <person name="Papp T."/>
            <person name="Martin F.M."/>
            <person name="Miettinen O."/>
            <person name="Hibbett D.S."/>
            <person name="Nagy L.G."/>
        </authorList>
    </citation>
    <scope>NUCLEOTIDE SEQUENCE [LARGE SCALE GENOMIC DNA]</scope>
    <source>
        <strain evidence="3 4">CBS 962.96</strain>
    </source>
</reference>
<dbReference type="OrthoDB" id="2675435at2759"/>
<feature type="transmembrane region" description="Helical" evidence="1">
    <location>
        <begin position="142"/>
        <end position="163"/>
    </location>
</feature>
<dbReference type="Proteomes" id="UP000297245">
    <property type="component" value="Unassembled WGS sequence"/>
</dbReference>
<dbReference type="AlphaFoldDB" id="A0A4S8MS22"/>
<keyword evidence="4" id="KW-1185">Reference proteome</keyword>
<feature type="domain" description="DUF6533" evidence="2">
    <location>
        <begin position="27"/>
        <end position="71"/>
    </location>
</feature>
<organism evidence="3 4">
    <name type="scientific">Dendrothele bispora (strain CBS 962.96)</name>
    <dbReference type="NCBI Taxonomy" id="1314807"/>
    <lineage>
        <taxon>Eukaryota</taxon>
        <taxon>Fungi</taxon>
        <taxon>Dikarya</taxon>
        <taxon>Basidiomycota</taxon>
        <taxon>Agaricomycotina</taxon>
        <taxon>Agaricomycetes</taxon>
        <taxon>Agaricomycetidae</taxon>
        <taxon>Agaricales</taxon>
        <taxon>Agaricales incertae sedis</taxon>
        <taxon>Dendrothele</taxon>
    </lineage>
</organism>
<protein>
    <recommendedName>
        <fullName evidence="2">DUF6533 domain-containing protein</fullName>
    </recommendedName>
</protein>
<feature type="non-terminal residue" evidence="3">
    <location>
        <position position="203"/>
    </location>
</feature>
<keyword evidence="1" id="KW-1133">Transmembrane helix</keyword>
<keyword evidence="1" id="KW-0812">Transmembrane</keyword>
<evidence type="ECO:0000259" key="2">
    <source>
        <dbReference type="Pfam" id="PF20151"/>
    </source>
</evidence>
<evidence type="ECO:0000256" key="1">
    <source>
        <dbReference type="SAM" id="Phobius"/>
    </source>
</evidence>
<evidence type="ECO:0000313" key="3">
    <source>
        <dbReference type="EMBL" id="THV05907.1"/>
    </source>
</evidence>
<sequence length="203" mass="23365">MENTNTLVEGPLPHLFSRLYQGNVFAYILVSSSTLLVYDYLLSIHEEYEFIWSSKWTWMKVLYIIQRYMPLGDTAILFLTATFKLNPTPEFCHHLMTTSTYPTMDTNTIQVLAPESFFNQQVEKPKSINCILSSNEEHISSIVFSLGVIYQIGIVALTLSPGVHAYKNRKFSPMFKAVYRNGLLVNLIFIVTEIFSIISLMLW</sequence>
<dbReference type="Pfam" id="PF20151">
    <property type="entry name" value="DUF6533"/>
    <property type="match status" value="1"/>
</dbReference>
<proteinExistence type="predicted"/>
<dbReference type="InterPro" id="IPR045340">
    <property type="entry name" value="DUF6533"/>
</dbReference>
<dbReference type="EMBL" id="ML179046">
    <property type="protein sequence ID" value="THV05907.1"/>
    <property type="molecule type" value="Genomic_DNA"/>
</dbReference>
<feature type="transmembrane region" description="Helical" evidence="1">
    <location>
        <begin position="61"/>
        <end position="81"/>
    </location>
</feature>
<accession>A0A4S8MS22</accession>
<name>A0A4S8MS22_DENBC</name>
<gene>
    <name evidence="3" type="ORF">K435DRAFT_834566</name>
</gene>
<keyword evidence="1" id="KW-0472">Membrane</keyword>
<evidence type="ECO:0000313" key="4">
    <source>
        <dbReference type="Proteomes" id="UP000297245"/>
    </source>
</evidence>
<feature type="transmembrane region" description="Helical" evidence="1">
    <location>
        <begin position="20"/>
        <end position="41"/>
    </location>
</feature>
<feature type="transmembrane region" description="Helical" evidence="1">
    <location>
        <begin position="183"/>
        <end position="202"/>
    </location>
</feature>